<feature type="transmembrane region" description="Helical" evidence="2">
    <location>
        <begin position="219"/>
        <end position="237"/>
    </location>
</feature>
<feature type="region of interest" description="Disordered" evidence="1">
    <location>
        <begin position="1"/>
        <end position="29"/>
    </location>
</feature>
<name>A0A430FAE7_9BIFI</name>
<evidence type="ECO:0000256" key="2">
    <source>
        <dbReference type="SAM" id="Phobius"/>
    </source>
</evidence>
<organism evidence="3 4">
    <name type="scientific">Bifidobacterium castoris</name>
    <dbReference type="NCBI Taxonomy" id="2306972"/>
    <lineage>
        <taxon>Bacteria</taxon>
        <taxon>Bacillati</taxon>
        <taxon>Actinomycetota</taxon>
        <taxon>Actinomycetes</taxon>
        <taxon>Bifidobacteriales</taxon>
        <taxon>Bifidobacteriaceae</taxon>
        <taxon>Bifidobacterium</taxon>
    </lineage>
</organism>
<feature type="transmembrane region" description="Helical" evidence="2">
    <location>
        <begin position="243"/>
        <end position="261"/>
    </location>
</feature>
<dbReference type="AlphaFoldDB" id="A0A430FAE7"/>
<keyword evidence="4" id="KW-1185">Reference proteome</keyword>
<comment type="caution">
    <text evidence="3">The sequence shown here is derived from an EMBL/GenBank/DDBJ whole genome shotgun (WGS) entry which is preliminary data.</text>
</comment>
<keyword evidence="2" id="KW-0472">Membrane</keyword>
<evidence type="ECO:0000313" key="4">
    <source>
        <dbReference type="Proteomes" id="UP000288052"/>
    </source>
</evidence>
<keyword evidence="2" id="KW-1133">Transmembrane helix</keyword>
<feature type="compositionally biased region" description="Basic and acidic residues" evidence="1">
    <location>
        <begin position="1"/>
        <end position="11"/>
    </location>
</feature>
<keyword evidence="2" id="KW-0812">Transmembrane</keyword>
<dbReference type="EMBL" id="QXGI01000001">
    <property type="protein sequence ID" value="RSX49811.1"/>
    <property type="molecule type" value="Genomic_DNA"/>
</dbReference>
<sequence>MCAMRSDDPSVRAHSPRALHDLGHVPPFDSKPQWNRSQLLQHGWKETGERPWGFEDGSRLFWYRHGDVLLVMDDTSLLAVIIPVHARRRDMKTIPPTIASLTDWGKGAGTKRITELQAASCRTATACDAAHLPRIIADMAMGLLAEQCELLGAAIYQQHLQYRGWRDLPLQHARIARCRTSRLVDRHDPRWENLDRQLDAYAAYMDACYLNSDRSSRTAGLILSAVFSSTGIISLSLSNHWQPWSTAFALIACVFLFLFALPRK</sequence>
<protein>
    <submittedName>
        <fullName evidence="3">Uncharacterized protein</fullName>
    </submittedName>
</protein>
<proteinExistence type="predicted"/>
<reference evidence="3 4" key="1">
    <citation type="submission" date="2018-09" db="EMBL/GenBank/DDBJ databases">
        <title>Characterization of the phylogenetic diversity of five novel species belonging to the genus Bifidobacterium.</title>
        <authorList>
            <person name="Lugli G.A."/>
            <person name="Duranti S."/>
            <person name="Milani C."/>
        </authorList>
    </citation>
    <scope>NUCLEOTIDE SEQUENCE [LARGE SCALE GENOMIC DNA]</scope>
    <source>
        <strain evidence="3 4">2020B</strain>
    </source>
</reference>
<accession>A0A430FAE7</accession>
<dbReference type="Proteomes" id="UP000288052">
    <property type="component" value="Unassembled WGS sequence"/>
</dbReference>
<evidence type="ECO:0000256" key="1">
    <source>
        <dbReference type="SAM" id="MobiDB-lite"/>
    </source>
</evidence>
<gene>
    <name evidence="3" type="ORF">D2E22_0272</name>
</gene>
<evidence type="ECO:0000313" key="3">
    <source>
        <dbReference type="EMBL" id="RSX49811.1"/>
    </source>
</evidence>